<keyword evidence="9" id="KW-0863">Zinc-finger</keyword>
<feature type="compositionally biased region" description="Acidic residues" evidence="10">
    <location>
        <begin position="101"/>
        <end position="114"/>
    </location>
</feature>
<evidence type="ECO:0000313" key="13">
    <source>
        <dbReference type="Proteomes" id="UP001497480"/>
    </source>
</evidence>
<keyword evidence="7" id="KW-0804">Transcription</keyword>
<dbReference type="GO" id="GO:0006325">
    <property type="term" value="P:chromatin organization"/>
    <property type="evidence" value="ECO:0007669"/>
    <property type="project" value="UniProtKB-KW"/>
</dbReference>
<feature type="compositionally biased region" description="Basic and acidic residues" evidence="10">
    <location>
        <begin position="232"/>
        <end position="248"/>
    </location>
</feature>
<accession>A0AAV1XJX0</accession>
<feature type="region of interest" description="Disordered" evidence="10">
    <location>
        <begin position="101"/>
        <end position="297"/>
    </location>
</feature>
<dbReference type="FunFam" id="2.60.120.340:FF:000004">
    <property type="entry name" value="Histone deacetylase HDT1"/>
    <property type="match status" value="1"/>
</dbReference>
<proteinExistence type="inferred from homology"/>
<keyword evidence="9" id="KW-0479">Metal-binding</keyword>
<sequence length="297" mass="31996">MEFWGTEVKVGEVVKVDPEEIEAYVHLSQAALGESKKDKANEPVVLHLKVGEQKIVLGTLSRDKIPQTTLEVVLDKEFELSHNSKTSSVFFCGYKALIPDEEDSEDDFDSDEDSPLPVKENGKSVIKAEDAKVSEPKKADAKGGAPAKQVKITDPKKEDDEDDDDDSDEDDDSVSSGDELDDVDSDSDDEGDGDSEEDAQETPTKKVVPGKKRANDSASKTPVSNKKAKNATPEKTDGKKGGHTDTPHPAKKAGKTPKSDGKAQTPKSAGQFSCGSCQKAFNSEGGLQQHNKAKHDK</sequence>
<feature type="compositionally biased region" description="Polar residues" evidence="10">
    <location>
        <begin position="265"/>
        <end position="290"/>
    </location>
</feature>
<feature type="domain" description="C2H2-type" evidence="11">
    <location>
        <begin position="272"/>
        <end position="297"/>
    </location>
</feature>
<protein>
    <recommendedName>
        <fullName evidence="11">C2H2-type domain-containing protein</fullName>
    </recommendedName>
</protein>
<evidence type="ECO:0000256" key="4">
    <source>
        <dbReference type="ARBA" id="ARBA00022801"/>
    </source>
</evidence>
<keyword evidence="6" id="KW-0805">Transcription regulation</keyword>
<comment type="subcellular location">
    <subcellularLocation>
        <location evidence="1">Nucleus</location>
        <location evidence="1">Nucleolus</location>
    </subcellularLocation>
</comment>
<evidence type="ECO:0000256" key="10">
    <source>
        <dbReference type="SAM" id="MobiDB-lite"/>
    </source>
</evidence>
<dbReference type="GO" id="GO:0008270">
    <property type="term" value="F:zinc ion binding"/>
    <property type="evidence" value="ECO:0007669"/>
    <property type="project" value="UniProtKB-KW"/>
</dbReference>
<evidence type="ECO:0000313" key="12">
    <source>
        <dbReference type="EMBL" id="CAL0321964.1"/>
    </source>
</evidence>
<dbReference type="Pfam" id="PF17800">
    <property type="entry name" value="NPL"/>
    <property type="match status" value="1"/>
</dbReference>
<dbReference type="GO" id="GO:0016787">
    <property type="term" value="F:hydrolase activity"/>
    <property type="evidence" value="ECO:0007669"/>
    <property type="project" value="UniProtKB-KW"/>
</dbReference>
<keyword evidence="13" id="KW-1185">Reference proteome</keyword>
<dbReference type="PROSITE" id="PS50157">
    <property type="entry name" value="ZINC_FINGER_C2H2_2"/>
    <property type="match status" value="1"/>
</dbReference>
<dbReference type="GO" id="GO:0005730">
    <property type="term" value="C:nucleolus"/>
    <property type="evidence" value="ECO:0007669"/>
    <property type="project" value="UniProtKB-SubCell"/>
</dbReference>
<comment type="caution">
    <text evidence="12">The sequence shown here is derived from an EMBL/GenBank/DDBJ whole genome shotgun (WGS) entry which is preliminary data.</text>
</comment>
<dbReference type="AlphaFoldDB" id="A0AAV1XJX0"/>
<comment type="similarity">
    <text evidence="2">Belongs to the histone deacetylase HD2 family.</text>
</comment>
<dbReference type="EMBL" id="CAXHTB010000016">
    <property type="protein sequence ID" value="CAL0321964.1"/>
    <property type="molecule type" value="Genomic_DNA"/>
</dbReference>
<keyword evidence="8" id="KW-0539">Nucleus</keyword>
<evidence type="ECO:0000256" key="7">
    <source>
        <dbReference type="ARBA" id="ARBA00023163"/>
    </source>
</evidence>
<dbReference type="Gene3D" id="2.60.120.340">
    <property type="entry name" value="Nucleoplasmin core domain"/>
    <property type="match status" value="1"/>
</dbReference>
<dbReference type="Proteomes" id="UP001497480">
    <property type="component" value="Unassembled WGS sequence"/>
</dbReference>
<keyword evidence="4" id="KW-0378">Hydrolase</keyword>
<dbReference type="InterPro" id="IPR041232">
    <property type="entry name" value="NPL"/>
</dbReference>
<evidence type="ECO:0000256" key="2">
    <source>
        <dbReference type="ARBA" id="ARBA00006673"/>
    </source>
</evidence>
<organism evidence="12 13">
    <name type="scientific">Lupinus luteus</name>
    <name type="common">European yellow lupine</name>
    <dbReference type="NCBI Taxonomy" id="3873"/>
    <lineage>
        <taxon>Eukaryota</taxon>
        <taxon>Viridiplantae</taxon>
        <taxon>Streptophyta</taxon>
        <taxon>Embryophyta</taxon>
        <taxon>Tracheophyta</taxon>
        <taxon>Spermatophyta</taxon>
        <taxon>Magnoliopsida</taxon>
        <taxon>eudicotyledons</taxon>
        <taxon>Gunneridae</taxon>
        <taxon>Pentapetalae</taxon>
        <taxon>rosids</taxon>
        <taxon>fabids</taxon>
        <taxon>Fabales</taxon>
        <taxon>Fabaceae</taxon>
        <taxon>Papilionoideae</taxon>
        <taxon>50 kb inversion clade</taxon>
        <taxon>genistoids sensu lato</taxon>
        <taxon>core genistoids</taxon>
        <taxon>Genisteae</taxon>
        <taxon>Lupinus</taxon>
    </lineage>
</organism>
<evidence type="ECO:0000256" key="3">
    <source>
        <dbReference type="ARBA" id="ARBA00022491"/>
    </source>
</evidence>
<keyword evidence="9" id="KW-0862">Zinc</keyword>
<evidence type="ECO:0000259" key="11">
    <source>
        <dbReference type="PROSITE" id="PS50157"/>
    </source>
</evidence>
<feature type="compositionally biased region" description="Acidic residues" evidence="10">
    <location>
        <begin position="159"/>
        <end position="200"/>
    </location>
</feature>
<feature type="compositionally biased region" description="Basic and acidic residues" evidence="10">
    <location>
        <begin position="120"/>
        <end position="141"/>
    </location>
</feature>
<evidence type="ECO:0000256" key="6">
    <source>
        <dbReference type="ARBA" id="ARBA00023015"/>
    </source>
</evidence>
<evidence type="ECO:0000256" key="9">
    <source>
        <dbReference type="PROSITE-ProRule" id="PRU00042"/>
    </source>
</evidence>
<evidence type="ECO:0000256" key="1">
    <source>
        <dbReference type="ARBA" id="ARBA00004604"/>
    </source>
</evidence>
<evidence type="ECO:0000256" key="5">
    <source>
        <dbReference type="ARBA" id="ARBA00022853"/>
    </source>
</evidence>
<evidence type="ECO:0000256" key="8">
    <source>
        <dbReference type="ARBA" id="ARBA00023242"/>
    </source>
</evidence>
<dbReference type="PROSITE" id="PS00028">
    <property type="entry name" value="ZINC_FINGER_C2H2_1"/>
    <property type="match status" value="1"/>
</dbReference>
<gene>
    <name evidence="12" type="ORF">LLUT_LOCUS23024</name>
</gene>
<reference evidence="12 13" key="1">
    <citation type="submission" date="2024-03" db="EMBL/GenBank/DDBJ databases">
        <authorList>
            <person name="Martinez-Hernandez J."/>
        </authorList>
    </citation>
    <scope>NUCLEOTIDE SEQUENCE [LARGE SCALE GENOMIC DNA]</scope>
</reference>
<keyword evidence="5" id="KW-0156">Chromatin regulator</keyword>
<dbReference type="InterPro" id="IPR013087">
    <property type="entry name" value="Znf_C2H2_type"/>
</dbReference>
<name>A0AAV1XJX0_LUPLU</name>
<keyword evidence="3" id="KW-0678">Repressor</keyword>